<evidence type="ECO:0000256" key="4">
    <source>
        <dbReference type="ARBA" id="ARBA00023136"/>
    </source>
</evidence>
<feature type="compositionally biased region" description="Polar residues" evidence="5">
    <location>
        <begin position="1"/>
        <end position="22"/>
    </location>
</feature>
<dbReference type="EMBL" id="LHQQ01000363">
    <property type="protein sequence ID" value="KOS37026.1"/>
    <property type="molecule type" value="Genomic_DNA"/>
</dbReference>
<dbReference type="Proteomes" id="UP000037696">
    <property type="component" value="Unassembled WGS sequence"/>
</dbReference>
<comment type="caution">
    <text evidence="7">The sequence shown here is derived from an EMBL/GenBank/DDBJ whole genome shotgun (WGS) entry which is preliminary data.</text>
</comment>
<dbReference type="PANTHER" id="PTHR23501:SF198">
    <property type="entry name" value="AZOLE RESISTANCE PROTEIN 1-RELATED"/>
    <property type="match status" value="1"/>
</dbReference>
<evidence type="ECO:0000313" key="8">
    <source>
        <dbReference type="Proteomes" id="UP000037696"/>
    </source>
</evidence>
<protein>
    <recommendedName>
        <fullName evidence="9">Major facilitator superfamily (MFS) profile domain-containing protein</fullName>
    </recommendedName>
</protein>
<gene>
    <name evidence="7" type="ORF">ACN38_g12200</name>
</gene>
<keyword evidence="3 6" id="KW-1133">Transmembrane helix</keyword>
<dbReference type="InterPro" id="IPR036259">
    <property type="entry name" value="MFS_trans_sf"/>
</dbReference>
<dbReference type="PANTHER" id="PTHR23501">
    <property type="entry name" value="MAJOR FACILITATOR SUPERFAMILY"/>
    <property type="match status" value="1"/>
</dbReference>
<evidence type="ECO:0008006" key="9">
    <source>
        <dbReference type="Google" id="ProtNLM"/>
    </source>
</evidence>
<evidence type="ECO:0000256" key="3">
    <source>
        <dbReference type="ARBA" id="ARBA00022989"/>
    </source>
</evidence>
<evidence type="ECO:0000256" key="1">
    <source>
        <dbReference type="ARBA" id="ARBA00004141"/>
    </source>
</evidence>
<feature type="transmembrane region" description="Helical" evidence="6">
    <location>
        <begin position="48"/>
        <end position="74"/>
    </location>
</feature>
<evidence type="ECO:0000256" key="5">
    <source>
        <dbReference type="SAM" id="MobiDB-lite"/>
    </source>
</evidence>
<sequence>MGEVSKANSRVVNPTTSSTDIQHTPAEIDHNDEKDLTAEPSYITGLRLFLIMVTIFMSTLLAALEIGIIATAIPGITDDFHQLNDVGWYGSATSILVGASSLMWSKMYKYLRIKWV</sequence>
<comment type="subcellular location">
    <subcellularLocation>
        <location evidence="1">Membrane</location>
        <topology evidence="1">Multi-pass membrane protein</topology>
    </subcellularLocation>
</comment>
<feature type="transmembrane region" description="Helical" evidence="6">
    <location>
        <begin position="86"/>
        <end position="104"/>
    </location>
</feature>
<dbReference type="GO" id="GO:0005886">
    <property type="term" value="C:plasma membrane"/>
    <property type="evidence" value="ECO:0007669"/>
    <property type="project" value="TreeGrafter"/>
</dbReference>
<keyword evidence="4 6" id="KW-0472">Membrane</keyword>
<proteinExistence type="predicted"/>
<evidence type="ECO:0000256" key="2">
    <source>
        <dbReference type="ARBA" id="ARBA00022692"/>
    </source>
</evidence>
<dbReference type="AlphaFoldDB" id="A0A0M8NQ04"/>
<dbReference type="SUPFAM" id="SSF103473">
    <property type="entry name" value="MFS general substrate transporter"/>
    <property type="match status" value="1"/>
</dbReference>
<name>A0A0M8NQ04_9EURO</name>
<feature type="region of interest" description="Disordered" evidence="5">
    <location>
        <begin position="1"/>
        <end position="30"/>
    </location>
</feature>
<keyword evidence="8" id="KW-1185">Reference proteome</keyword>
<reference evidence="7 8" key="1">
    <citation type="submission" date="2015-08" db="EMBL/GenBank/DDBJ databases">
        <title>Genome sequencing of Penicillium nordicum.</title>
        <authorList>
            <person name="Nguyen H.D."/>
            <person name="Seifert K.A."/>
        </authorList>
    </citation>
    <scope>NUCLEOTIDE SEQUENCE [LARGE SCALE GENOMIC DNA]</scope>
    <source>
        <strain evidence="7 8">DAOMC 185683</strain>
    </source>
</reference>
<dbReference type="Gene3D" id="1.20.1250.20">
    <property type="entry name" value="MFS general substrate transporter like domains"/>
    <property type="match status" value="1"/>
</dbReference>
<keyword evidence="2 6" id="KW-0812">Transmembrane</keyword>
<evidence type="ECO:0000313" key="7">
    <source>
        <dbReference type="EMBL" id="KOS37026.1"/>
    </source>
</evidence>
<dbReference type="OrthoDB" id="10021397at2759"/>
<organism evidence="7 8">
    <name type="scientific">Penicillium nordicum</name>
    <dbReference type="NCBI Taxonomy" id="229535"/>
    <lineage>
        <taxon>Eukaryota</taxon>
        <taxon>Fungi</taxon>
        <taxon>Dikarya</taxon>
        <taxon>Ascomycota</taxon>
        <taxon>Pezizomycotina</taxon>
        <taxon>Eurotiomycetes</taxon>
        <taxon>Eurotiomycetidae</taxon>
        <taxon>Eurotiales</taxon>
        <taxon>Aspergillaceae</taxon>
        <taxon>Penicillium</taxon>
    </lineage>
</organism>
<accession>A0A0M8NQ04</accession>
<evidence type="ECO:0000256" key="6">
    <source>
        <dbReference type="SAM" id="Phobius"/>
    </source>
</evidence>
<dbReference type="GO" id="GO:0022857">
    <property type="term" value="F:transmembrane transporter activity"/>
    <property type="evidence" value="ECO:0007669"/>
    <property type="project" value="TreeGrafter"/>
</dbReference>